<dbReference type="VEuPathDB" id="CryptoDB:Cvel_3523"/>
<feature type="compositionally biased region" description="Basic and acidic residues" evidence="1">
    <location>
        <begin position="444"/>
        <end position="462"/>
    </location>
</feature>
<protein>
    <recommendedName>
        <fullName evidence="2">CBM20 domain-containing protein</fullName>
    </recommendedName>
</protein>
<feature type="domain" description="CBM20" evidence="2">
    <location>
        <begin position="9"/>
        <end position="51"/>
    </location>
</feature>
<feature type="region of interest" description="Disordered" evidence="1">
    <location>
        <begin position="424"/>
        <end position="462"/>
    </location>
</feature>
<dbReference type="Gene3D" id="2.60.40.10">
    <property type="entry name" value="Immunoglobulins"/>
    <property type="match status" value="1"/>
</dbReference>
<evidence type="ECO:0000256" key="1">
    <source>
        <dbReference type="SAM" id="MobiDB-lite"/>
    </source>
</evidence>
<dbReference type="InterPro" id="IPR002044">
    <property type="entry name" value="CBM20"/>
</dbReference>
<feature type="compositionally biased region" description="Polar residues" evidence="1">
    <location>
        <begin position="431"/>
        <end position="443"/>
    </location>
</feature>
<name>A0A0G4FNP9_9ALVE</name>
<sequence length="462" mass="48556">MMEAETGGVVFACAGVEPREGQTLVVVGSSSALGGWDASRGVTLHRVKASGFPSGVWMSFPMWHKACSELQFQFALVGPCADSVLSGSLRCDYAMTFCNSQSQVDGGQRSSEATLTSLTACPSAAASTDGRSEDCCGCVWEPLRGEARQVEVVDGGLALFGGRWGDVETQVTPLTWDDIVLAQQQLEQDTLPSVSSEFETERERRGEIGASSEDEVIVSDGYVTAEAHCASFGASTTVLSSSPRIRDTSQREGGKGTEGGEGILVPENEADFLNHRSMTAESGEKGGESDGGGVPSPSDNGDILMPSAASSERHGLSVSDCDSGTSVSVFVERGRDEELRMRRGRGRGHDDSDEPSRSSLKRRCEEGGEGLLGGKNEASVECLGGGHLSVSGPFLLVVESGCLSVSREEQVEGQSQLVSAVCEGPKRRRLSSPSAAVSESHNGQIDRRGGKGKETDRKGDGV</sequence>
<feature type="region of interest" description="Disordered" evidence="1">
    <location>
        <begin position="193"/>
        <end position="213"/>
    </location>
</feature>
<dbReference type="Pfam" id="PF00686">
    <property type="entry name" value="CBM_20"/>
    <property type="match status" value="1"/>
</dbReference>
<dbReference type="GO" id="GO:2001070">
    <property type="term" value="F:starch binding"/>
    <property type="evidence" value="ECO:0007669"/>
    <property type="project" value="InterPro"/>
</dbReference>
<dbReference type="SUPFAM" id="SSF49452">
    <property type="entry name" value="Starch-binding domain-like"/>
    <property type="match status" value="1"/>
</dbReference>
<feature type="compositionally biased region" description="Basic and acidic residues" evidence="1">
    <location>
        <begin position="244"/>
        <end position="255"/>
    </location>
</feature>
<accession>A0A0G4FNP9</accession>
<evidence type="ECO:0000259" key="2">
    <source>
        <dbReference type="Pfam" id="PF00686"/>
    </source>
</evidence>
<proteinExistence type="predicted"/>
<dbReference type="AlphaFoldDB" id="A0A0G4FNP9"/>
<feature type="compositionally biased region" description="Basic and acidic residues" evidence="1">
    <location>
        <begin position="332"/>
        <end position="366"/>
    </location>
</feature>
<dbReference type="InterPro" id="IPR013784">
    <property type="entry name" value="Carb-bd-like_fold"/>
</dbReference>
<dbReference type="EMBL" id="CDMZ01000485">
    <property type="protein sequence ID" value="CEM15345.1"/>
    <property type="molecule type" value="Genomic_DNA"/>
</dbReference>
<organism evidence="3">
    <name type="scientific">Chromera velia CCMP2878</name>
    <dbReference type="NCBI Taxonomy" id="1169474"/>
    <lineage>
        <taxon>Eukaryota</taxon>
        <taxon>Sar</taxon>
        <taxon>Alveolata</taxon>
        <taxon>Colpodellida</taxon>
        <taxon>Chromeraceae</taxon>
        <taxon>Chromera</taxon>
    </lineage>
</organism>
<evidence type="ECO:0000313" key="3">
    <source>
        <dbReference type="EMBL" id="CEM15345.1"/>
    </source>
</evidence>
<reference evidence="3" key="1">
    <citation type="submission" date="2014-11" db="EMBL/GenBank/DDBJ databases">
        <authorList>
            <person name="Otto D Thomas"/>
            <person name="Naeem Raeece"/>
        </authorList>
    </citation>
    <scope>NUCLEOTIDE SEQUENCE</scope>
</reference>
<dbReference type="InterPro" id="IPR013783">
    <property type="entry name" value="Ig-like_fold"/>
</dbReference>
<dbReference type="PhylomeDB" id="A0A0G4FNP9"/>
<feature type="region of interest" description="Disordered" evidence="1">
    <location>
        <begin position="239"/>
        <end position="371"/>
    </location>
</feature>
<gene>
    <name evidence="3" type="ORF">Cvel_3523</name>
</gene>